<keyword evidence="2" id="KW-1133">Transmembrane helix</keyword>
<organism evidence="3 4">
    <name type="scientific">Streptomyces hiroshimensis</name>
    <dbReference type="NCBI Taxonomy" id="66424"/>
    <lineage>
        <taxon>Bacteria</taxon>
        <taxon>Bacillati</taxon>
        <taxon>Actinomycetota</taxon>
        <taxon>Actinomycetes</taxon>
        <taxon>Kitasatosporales</taxon>
        <taxon>Streptomycetaceae</taxon>
        <taxon>Streptomyces</taxon>
    </lineage>
</organism>
<evidence type="ECO:0000256" key="1">
    <source>
        <dbReference type="SAM" id="MobiDB-lite"/>
    </source>
</evidence>
<feature type="region of interest" description="Disordered" evidence="1">
    <location>
        <begin position="1"/>
        <end position="21"/>
    </location>
</feature>
<comment type="caution">
    <text evidence="3">The sequence shown here is derived from an EMBL/GenBank/DDBJ whole genome shotgun (WGS) entry which is preliminary data.</text>
</comment>
<gene>
    <name evidence="3" type="ORF">GCM10010324_14580</name>
</gene>
<name>A0ABQ2Y7Y3_9ACTN</name>
<keyword evidence="2" id="KW-0812">Transmembrane</keyword>
<feature type="transmembrane region" description="Helical" evidence="2">
    <location>
        <begin position="69"/>
        <end position="88"/>
    </location>
</feature>
<dbReference type="RefSeq" id="WP_190020754.1">
    <property type="nucleotide sequence ID" value="NZ_BMUT01000002.1"/>
</dbReference>
<dbReference type="EMBL" id="BMUT01000002">
    <property type="protein sequence ID" value="GGX70579.1"/>
    <property type="molecule type" value="Genomic_DNA"/>
</dbReference>
<proteinExistence type="predicted"/>
<keyword evidence="4" id="KW-1185">Reference proteome</keyword>
<dbReference type="Proteomes" id="UP000659223">
    <property type="component" value="Unassembled WGS sequence"/>
</dbReference>
<keyword evidence="2" id="KW-0472">Membrane</keyword>
<evidence type="ECO:0000313" key="3">
    <source>
        <dbReference type="EMBL" id="GGX70579.1"/>
    </source>
</evidence>
<evidence type="ECO:0000313" key="4">
    <source>
        <dbReference type="Proteomes" id="UP000659223"/>
    </source>
</evidence>
<sequence>MDGPGDPPEGTPEGVPAGGDDEYRSVVFDESFVRAARLQELSASERMGDHALAVRNRHVWSRVSTSRQVIVLVILIALAFGTAVYMGLRHPYKDPVVPSAEPMRATLVPLAPHDPVPGGGAQELFEHSPAAQFRLGAEGVNLPAARSTAHFSESQVMAALAAAKEYTVKSALDPAVLTGGGQRTVRLLLDPAQLDQFDRSFDRPVDDGRHAATGWLVRFDPAQVSLVDTPVRTRGVFSIAESGPATLEVTTDHTFVYALRPAKASADHGADADKSSLFTVRRAMKFRFDRDGLQEHHLIVVQSYVQAGPESCSADDEVYLRPLLAGQKPDGSVPGDTDPYATGSAGAAVCGSLAASAQPAPPPAR</sequence>
<protein>
    <submittedName>
        <fullName evidence="3">Uncharacterized protein</fullName>
    </submittedName>
</protein>
<evidence type="ECO:0000256" key="2">
    <source>
        <dbReference type="SAM" id="Phobius"/>
    </source>
</evidence>
<feature type="compositionally biased region" description="Pro residues" evidence="1">
    <location>
        <begin position="1"/>
        <end position="10"/>
    </location>
</feature>
<reference evidence="4" key="1">
    <citation type="journal article" date="2019" name="Int. J. Syst. Evol. Microbiol.">
        <title>The Global Catalogue of Microorganisms (GCM) 10K type strain sequencing project: providing services to taxonomists for standard genome sequencing and annotation.</title>
        <authorList>
            <consortium name="The Broad Institute Genomics Platform"/>
            <consortium name="The Broad Institute Genome Sequencing Center for Infectious Disease"/>
            <person name="Wu L."/>
            <person name="Ma J."/>
        </authorList>
    </citation>
    <scope>NUCLEOTIDE SEQUENCE [LARGE SCALE GENOMIC DNA]</scope>
    <source>
        <strain evidence="4">JCM 4586</strain>
    </source>
</reference>
<accession>A0ABQ2Y7Y3</accession>